<evidence type="ECO:0000313" key="2">
    <source>
        <dbReference type="EMBL" id="WNF30375.1"/>
    </source>
</evidence>
<feature type="compositionally biased region" description="Basic and acidic residues" evidence="1">
    <location>
        <begin position="8"/>
        <end position="17"/>
    </location>
</feature>
<dbReference type="Gene3D" id="2.130.10.10">
    <property type="entry name" value="YVTN repeat-like/Quinoprotein amine dehydrogenase"/>
    <property type="match status" value="1"/>
</dbReference>
<dbReference type="SUPFAM" id="SSF50998">
    <property type="entry name" value="Quinoprotein alcohol dehydrogenase-like"/>
    <property type="match status" value="1"/>
</dbReference>
<dbReference type="InterPro" id="IPR011047">
    <property type="entry name" value="Quinoprotein_ADH-like_sf"/>
</dbReference>
<feature type="region of interest" description="Disordered" evidence="1">
    <location>
        <begin position="1"/>
        <end position="21"/>
    </location>
</feature>
<dbReference type="InterPro" id="IPR015943">
    <property type="entry name" value="WD40/YVTN_repeat-like_dom_sf"/>
</dbReference>
<dbReference type="EMBL" id="CP134500">
    <property type="protein sequence ID" value="WNF30375.1"/>
    <property type="molecule type" value="Genomic_DNA"/>
</dbReference>
<organism evidence="2 3">
    <name type="scientific">Streptomyces durocortorensis</name>
    <dbReference type="NCBI Taxonomy" id="2811104"/>
    <lineage>
        <taxon>Bacteria</taxon>
        <taxon>Bacillati</taxon>
        <taxon>Actinomycetota</taxon>
        <taxon>Actinomycetes</taxon>
        <taxon>Kitasatosporales</taxon>
        <taxon>Streptomycetaceae</taxon>
        <taxon>Streptomyces</taxon>
    </lineage>
</organism>
<protein>
    <submittedName>
        <fullName evidence="2">PQQ-binding-like beta-propeller repeat protein</fullName>
    </submittedName>
</protein>
<reference evidence="2 3" key="1">
    <citation type="submission" date="2023-09" db="EMBL/GenBank/DDBJ databases">
        <title>Genome completion map analysis of the actinomycetes C11-1.</title>
        <authorList>
            <person name="Qin P."/>
            <person name="Guan P."/>
        </authorList>
    </citation>
    <scope>NUCLEOTIDE SEQUENCE [LARGE SCALE GENOMIC DNA]</scope>
    <source>
        <strain evidence="2 3">C11-1</strain>
    </source>
</reference>
<evidence type="ECO:0000313" key="3">
    <source>
        <dbReference type="Proteomes" id="UP001303236"/>
    </source>
</evidence>
<sequence length="202" mass="21417">MLTAVSMKDGDTAWQDRSHKRTAGVNPAFQAQWTTSAGPDGIITTKVTRSGIFSSCSQLVLVDAKTGKEKPLADKARPVECRYDEKSVVVCGRHPGAARRAAEVFAVDVASGKVLWELPDRAAGRIVPEVTAVRHGRVYASTASGPVVLDARSGQDIELEPGIAPVAVNEYAGLTAVRKTGSGSGFSSADDLWEMTLHRARG</sequence>
<evidence type="ECO:0000256" key="1">
    <source>
        <dbReference type="SAM" id="MobiDB-lite"/>
    </source>
</evidence>
<dbReference type="Proteomes" id="UP001303236">
    <property type="component" value="Chromosome"/>
</dbReference>
<keyword evidence="3" id="KW-1185">Reference proteome</keyword>
<name>A0ABY9W3J7_9ACTN</name>
<proteinExistence type="predicted"/>
<accession>A0ABY9W3J7</accession>
<gene>
    <name evidence="2" type="ORF">RI138_28075</name>
</gene>